<dbReference type="Pfam" id="PF00877">
    <property type="entry name" value="NLPC_P60"/>
    <property type="match status" value="1"/>
</dbReference>
<gene>
    <name evidence="9" type="ORF">BCR42DRAFT_448779</name>
</gene>
<organism evidence="9 10">
    <name type="scientific">Absidia repens</name>
    <dbReference type="NCBI Taxonomy" id="90262"/>
    <lineage>
        <taxon>Eukaryota</taxon>
        <taxon>Fungi</taxon>
        <taxon>Fungi incertae sedis</taxon>
        <taxon>Mucoromycota</taxon>
        <taxon>Mucoromycotina</taxon>
        <taxon>Mucoromycetes</taxon>
        <taxon>Mucorales</taxon>
        <taxon>Cunninghamellaceae</taxon>
        <taxon>Absidia</taxon>
    </lineage>
</organism>
<dbReference type="EMBL" id="MCGE01000006">
    <property type="protein sequence ID" value="ORZ20485.1"/>
    <property type="molecule type" value="Genomic_DNA"/>
</dbReference>
<evidence type="ECO:0000256" key="2">
    <source>
        <dbReference type="ARBA" id="ARBA00022670"/>
    </source>
</evidence>
<keyword evidence="7" id="KW-0732">Signal</keyword>
<evidence type="ECO:0000256" key="6">
    <source>
        <dbReference type="SAM" id="Phobius"/>
    </source>
</evidence>
<dbReference type="PROSITE" id="PS51935">
    <property type="entry name" value="NLPC_P60"/>
    <property type="match status" value="1"/>
</dbReference>
<evidence type="ECO:0000256" key="1">
    <source>
        <dbReference type="ARBA" id="ARBA00007074"/>
    </source>
</evidence>
<evidence type="ECO:0000256" key="7">
    <source>
        <dbReference type="SAM" id="SignalP"/>
    </source>
</evidence>
<dbReference type="PANTHER" id="PTHR47359">
    <property type="entry name" value="PEPTIDOGLYCAN DL-ENDOPEPTIDASE CWLO"/>
    <property type="match status" value="1"/>
</dbReference>
<feature type="region of interest" description="Disordered" evidence="5">
    <location>
        <begin position="20"/>
        <end position="50"/>
    </location>
</feature>
<dbReference type="PANTHER" id="PTHR47359:SF3">
    <property type="entry name" value="NLP_P60 DOMAIN-CONTAINING PROTEIN-RELATED"/>
    <property type="match status" value="1"/>
</dbReference>
<evidence type="ECO:0000313" key="10">
    <source>
        <dbReference type="Proteomes" id="UP000193560"/>
    </source>
</evidence>
<feature type="chain" id="PRO_5013185574" description="NlpC/P60 domain-containing protein" evidence="7">
    <location>
        <begin position="20"/>
        <end position="281"/>
    </location>
</feature>
<dbReference type="InterPro" id="IPR038765">
    <property type="entry name" value="Papain-like_cys_pep_sf"/>
</dbReference>
<feature type="domain" description="NlpC/P60" evidence="8">
    <location>
        <begin position="135"/>
        <end position="281"/>
    </location>
</feature>
<evidence type="ECO:0000259" key="8">
    <source>
        <dbReference type="PROSITE" id="PS51935"/>
    </source>
</evidence>
<protein>
    <recommendedName>
        <fullName evidence="8">NlpC/P60 domain-containing protein</fullName>
    </recommendedName>
</protein>
<proteinExistence type="inferred from homology"/>
<keyword evidence="6" id="KW-0472">Membrane</keyword>
<dbReference type="OrthoDB" id="2251794at2759"/>
<comment type="similarity">
    <text evidence="1">Belongs to the peptidase C40 family.</text>
</comment>
<reference evidence="9 10" key="1">
    <citation type="submission" date="2016-07" db="EMBL/GenBank/DDBJ databases">
        <title>Pervasive Adenine N6-methylation of Active Genes in Fungi.</title>
        <authorList>
            <consortium name="DOE Joint Genome Institute"/>
            <person name="Mondo S.J."/>
            <person name="Dannebaum R.O."/>
            <person name="Kuo R.C."/>
            <person name="Labutti K."/>
            <person name="Haridas S."/>
            <person name="Kuo A."/>
            <person name="Salamov A."/>
            <person name="Ahrendt S.R."/>
            <person name="Lipzen A."/>
            <person name="Sullivan W."/>
            <person name="Andreopoulos W.B."/>
            <person name="Clum A."/>
            <person name="Lindquist E."/>
            <person name="Daum C."/>
            <person name="Ramamoorthy G.K."/>
            <person name="Gryganskyi A."/>
            <person name="Culley D."/>
            <person name="Magnuson J.K."/>
            <person name="James T.Y."/>
            <person name="O'Malley M.A."/>
            <person name="Stajich J.E."/>
            <person name="Spatafora J.W."/>
            <person name="Visel A."/>
            <person name="Grigoriev I.V."/>
        </authorList>
    </citation>
    <scope>NUCLEOTIDE SEQUENCE [LARGE SCALE GENOMIC DNA]</scope>
    <source>
        <strain evidence="9 10">NRRL 1336</strain>
    </source>
</reference>
<dbReference type="GO" id="GO:0006508">
    <property type="term" value="P:proteolysis"/>
    <property type="evidence" value="ECO:0007669"/>
    <property type="project" value="UniProtKB-KW"/>
</dbReference>
<keyword evidence="3" id="KW-0378">Hydrolase</keyword>
<name>A0A1X2IQD1_9FUNG</name>
<dbReference type="InterPro" id="IPR051794">
    <property type="entry name" value="PG_Endopeptidase_C40"/>
</dbReference>
<comment type="caution">
    <text evidence="9">The sequence shown here is derived from an EMBL/GenBank/DDBJ whole genome shotgun (WGS) entry which is preliminary data.</text>
</comment>
<dbReference type="AlphaFoldDB" id="A0A1X2IQD1"/>
<evidence type="ECO:0000313" key="9">
    <source>
        <dbReference type="EMBL" id="ORZ20485.1"/>
    </source>
</evidence>
<feature type="signal peptide" evidence="7">
    <location>
        <begin position="1"/>
        <end position="19"/>
    </location>
</feature>
<keyword evidence="10" id="KW-1185">Reference proteome</keyword>
<evidence type="ECO:0000256" key="5">
    <source>
        <dbReference type="SAM" id="MobiDB-lite"/>
    </source>
</evidence>
<dbReference type="SUPFAM" id="SSF54001">
    <property type="entry name" value="Cysteine proteinases"/>
    <property type="match status" value="1"/>
</dbReference>
<evidence type="ECO:0000256" key="3">
    <source>
        <dbReference type="ARBA" id="ARBA00022801"/>
    </source>
</evidence>
<dbReference type="STRING" id="90262.A0A1X2IQD1"/>
<dbReference type="GO" id="GO:0008234">
    <property type="term" value="F:cysteine-type peptidase activity"/>
    <property type="evidence" value="ECO:0007669"/>
    <property type="project" value="UniProtKB-KW"/>
</dbReference>
<keyword evidence="2" id="KW-0645">Protease</keyword>
<keyword evidence="6" id="KW-1133">Transmembrane helix</keyword>
<dbReference type="Proteomes" id="UP000193560">
    <property type="component" value="Unassembled WGS sequence"/>
</dbReference>
<evidence type="ECO:0000256" key="4">
    <source>
        <dbReference type="ARBA" id="ARBA00022807"/>
    </source>
</evidence>
<feature type="transmembrane region" description="Helical" evidence="6">
    <location>
        <begin position="262"/>
        <end position="280"/>
    </location>
</feature>
<dbReference type="Gene3D" id="3.90.1720.10">
    <property type="entry name" value="endopeptidase domain like (from Nostoc punctiforme)"/>
    <property type="match status" value="1"/>
</dbReference>
<feature type="compositionally biased region" description="Low complexity" evidence="5">
    <location>
        <begin position="20"/>
        <end position="44"/>
    </location>
</feature>
<accession>A0A1X2IQD1</accession>
<dbReference type="InterPro" id="IPR000064">
    <property type="entry name" value="NLP_P60_dom"/>
</dbReference>
<sequence length="281" mass="30846">MRLSLLATSILSTALLIQGQPVTPSSSNSTSTTTSPSSSASSTSSPPPNNCKVVAKTDLDGRDLPKADATRVTDVYKAGDCIDVKCQLKGETMYDTPIWDLDTKGNYLPDYYVKTGHDGFSDAFPRCPDSGKYETGSGKDIVAKAQTQDGIQYSWGGGNETGPSNGICCSPSGYDDRNVTGYDCSGLTKYALYQVKQINLIHYTCSQFNDTRGTQYPFDQAQPGDLIFYGTDEQNVTPMWLFMLVINRWSKRDNTKIRLERIPYVMAMLLMLCASSLFLII</sequence>
<keyword evidence="4" id="KW-0788">Thiol protease</keyword>
<keyword evidence="6" id="KW-0812">Transmembrane</keyword>